<reference evidence="2" key="1">
    <citation type="journal article" date="2014" name="Int. J. Syst. Evol. Microbiol.">
        <title>Complete genome sequence of Corynebacterium casei LMG S-19264T (=DSM 44701T), isolated from a smear-ripened cheese.</title>
        <authorList>
            <consortium name="US DOE Joint Genome Institute (JGI-PGF)"/>
            <person name="Walter F."/>
            <person name="Albersmeier A."/>
            <person name="Kalinowski J."/>
            <person name="Ruckert C."/>
        </authorList>
    </citation>
    <scope>NUCLEOTIDE SEQUENCE</scope>
    <source>
        <strain evidence="2">CGMCC 1.7086</strain>
    </source>
</reference>
<evidence type="ECO:0000256" key="1">
    <source>
        <dbReference type="SAM" id="MobiDB-lite"/>
    </source>
</evidence>
<accession>A0A917YUX5</accession>
<protein>
    <submittedName>
        <fullName evidence="2">Uncharacterized protein</fullName>
    </submittedName>
</protein>
<dbReference type="EMBL" id="BMLS01000002">
    <property type="protein sequence ID" value="GGO66951.1"/>
    <property type="molecule type" value="Genomic_DNA"/>
</dbReference>
<name>A0A917YUX5_9ALTE</name>
<feature type="region of interest" description="Disordered" evidence="1">
    <location>
        <begin position="1"/>
        <end position="20"/>
    </location>
</feature>
<reference evidence="2" key="2">
    <citation type="submission" date="2020-09" db="EMBL/GenBank/DDBJ databases">
        <authorList>
            <person name="Sun Q."/>
            <person name="Zhou Y."/>
        </authorList>
    </citation>
    <scope>NUCLEOTIDE SEQUENCE</scope>
    <source>
        <strain evidence="2">CGMCC 1.7086</strain>
    </source>
</reference>
<comment type="caution">
    <text evidence="2">The sequence shown here is derived from an EMBL/GenBank/DDBJ whole genome shotgun (WGS) entry which is preliminary data.</text>
</comment>
<evidence type="ECO:0000313" key="2">
    <source>
        <dbReference type="EMBL" id="GGO66951.1"/>
    </source>
</evidence>
<dbReference type="AlphaFoldDB" id="A0A917YUX5"/>
<evidence type="ECO:0000313" key="3">
    <source>
        <dbReference type="Proteomes" id="UP000606935"/>
    </source>
</evidence>
<dbReference type="Proteomes" id="UP000606935">
    <property type="component" value="Unassembled WGS sequence"/>
</dbReference>
<proteinExistence type="predicted"/>
<gene>
    <name evidence="2" type="ORF">GCM10010982_12220</name>
</gene>
<dbReference type="RefSeq" id="WP_188691870.1">
    <property type="nucleotide sequence ID" value="NZ_BMLS01000002.1"/>
</dbReference>
<keyword evidence="3" id="KW-1185">Reference proteome</keyword>
<sequence>MRKRSLFKARKPVASGQRRRQVLKKVLKKVQLRRQTFQAADLPEDMAQAC</sequence>
<organism evidence="2 3">
    <name type="scientific">Bowmanella pacifica</name>
    <dbReference type="NCBI Taxonomy" id="502051"/>
    <lineage>
        <taxon>Bacteria</taxon>
        <taxon>Pseudomonadati</taxon>
        <taxon>Pseudomonadota</taxon>
        <taxon>Gammaproteobacteria</taxon>
        <taxon>Alteromonadales</taxon>
        <taxon>Alteromonadaceae</taxon>
        <taxon>Bowmanella</taxon>
    </lineage>
</organism>